<dbReference type="Pfam" id="PF00028">
    <property type="entry name" value="Cadherin"/>
    <property type="match status" value="5"/>
</dbReference>
<evidence type="ECO:0000256" key="12">
    <source>
        <dbReference type="ARBA" id="ARBA00022837"/>
    </source>
</evidence>
<evidence type="ECO:0000256" key="17">
    <source>
        <dbReference type="ARBA" id="ARBA00025461"/>
    </source>
</evidence>
<dbReference type="CDD" id="cd11304">
    <property type="entry name" value="Cadherin_repeat"/>
    <property type="match status" value="4"/>
</dbReference>
<proteinExistence type="predicted"/>
<dbReference type="GO" id="GO:0044331">
    <property type="term" value="P:cell-cell adhesion mediated by cadherin"/>
    <property type="evidence" value="ECO:0007669"/>
    <property type="project" value="TreeGrafter"/>
</dbReference>
<dbReference type="GO" id="GO:0007043">
    <property type="term" value="P:cell-cell junction assembly"/>
    <property type="evidence" value="ECO:0007669"/>
    <property type="project" value="TreeGrafter"/>
</dbReference>
<dbReference type="GO" id="GO:0005509">
    <property type="term" value="F:calcium ion binding"/>
    <property type="evidence" value="ECO:0007669"/>
    <property type="project" value="UniProtKB-UniRule"/>
</dbReference>
<dbReference type="GO" id="GO:0060027">
    <property type="term" value="P:convergent extension involved in gastrulation"/>
    <property type="evidence" value="ECO:0007669"/>
    <property type="project" value="UniProtKB-ARBA"/>
</dbReference>
<dbReference type="GO" id="GO:0001764">
    <property type="term" value="P:neuron migration"/>
    <property type="evidence" value="ECO:0007669"/>
    <property type="project" value="UniProtKB-ARBA"/>
</dbReference>
<dbReference type="Proteomes" id="UP000007635">
    <property type="component" value="Chromosome XIX"/>
</dbReference>
<evidence type="ECO:0000256" key="7">
    <source>
        <dbReference type="ARBA" id="ARBA00022622"/>
    </source>
</evidence>
<dbReference type="PRINTS" id="PR00205">
    <property type="entry name" value="CADHERIN"/>
</dbReference>
<feature type="domain" description="Cadherin" evidence="19">
    <location>
        <begin position="409"/>
        <end position="522"/>
    </location>
</feature>
<dbReference type="FunFam" id="2.60.40.60:FF:000095">
    <property type="entry name" value="Cadherin 13"/>
    <property type="match status" value="1"/>
</dbReference>
<dbReference type="GO" id="GO:0007398">
    <property type="term" value="P:ectoderm development"/>
    <property type="evidence" value="ECO:0007669"/>
    <property type="project" value="UniProtKB-ARBA"/>
</dbReference>
<feature type="domain" description="Cadherin" evidence="19">
    <location>
        <begin position="629"/>
        <end position="740"/>
    </location>
</feature>
<dbReference type="GO" id="GO:0016342">
    <property type="term" value="C:catenin complex"/>
    <property type="evidence" value="ECO:0007669"/>
    <property type="project" value="TreeGrafter"/>
</dbReference>
<keyword evidence="13" id="KW-0130">Cell adhesion</keyword>
<evidence type="ECO:0000256" key="13">
    <source>
        <dbReference type="ARBA" id="ARBA00022889"/>
    </source>
</evidence>
<comment type="subcellular location">
    <subcellularLocation>
        <location evidence="2">Cell membrane</location>
        <topology evidence="2">Lipid-anchor</topology>
        <topology evidence="2">GPI-anchor</topology>
    </subcellularLocation>
    <subcellularLocation>
        <location evidence="1">Cytoplasm</location>
    </subcellularLocation>
</comment>
<keyword evidence="5" id="KW-1003">Cell membrane</keyword>
<dbReference type="AlphaFoldDB" id="A0AAQ4R0S8"/>
<evidence type="ECO:0000256" key="9">
    <source>
        <dbReference type="ARBA" id="ARBA00022723"/>
    </source>
</evidence>
<keyword evidence="12 18" id="KW-0106">Calcium</keyword>
<organism evidence="20 21">
    <name type="scientific">Gasterosteus aculeatus aculeatus</name>
    <name type="common">three-spined stickleback</name>
    <dbReference type="NCBI Taxonomy" id="481459"/>
    <lineage>
        <taxon>Eukaryota</taxon>
        <taxon>Metazoa</taxon>
        <taxon>Chordata</taxon>
        <taxon>Craniata</taxon>
        <taxon>Vertebrata</taxon>
        <taxon>Euteleostomi</taxon>
        <taxon>Actinopterygii</taxon>
        <taxon>Neopterygii</taxon>
        <taxon>Teleostei</taxon>
        <taxon>Neoteleostei</taxon>
        <taxon>Acanthomorphata</taxon>
        <taxon>Eupercaria</taxon>
        <taxon>Perciformes</taxon>
        <taxon>Cottioidei</taxon>
        <taxon>Gasterosteales</taxon>
        <taxon>Gasterosteidae</taxon>
        <taxon>Gasterosteus</taxon>
    </lineage>
</organism>
<feature type="domain" description="Cadherin" evidence="19">
    <location>
        <begin position="291"/>
        <end position="408"/>
    </location>
</feature>
<keyword evidence="10" id="KW-0732">Signal</keyword>
<dbReference type="InterPro" id="IPR002126">
    <property type="entry name" value="Cadherin-like_dom"/>
</dbReference>
<dbReference type="Gene3D" id="2.60.40.60">
    <property type="entry name" value="Cadherins"/>
    <property type="match status" value="6"/>
</dbReference>
<dbReference type="FunFam" id="2.60.40.60:FF:000031">
    <property type="entry name" value="Cadherin 3"/>
    <property type="match status" value="1"/>
</dbReference>
<dbReference type="GO" id="GO:0016339">
    <property type="term" value="P:calcium-dependent cell-cell adhesion via plasma membrane cell adhesion molecules"/>
    <property type="evidence" value="ECO:0007669"/>
    <property type="project" value="TreeGrafter"/>
</dbReference>
<evidence type="ECO:0000313" key="21">
    <source>
        <dbReference type="Proteomes" id="UP000007635"/>
    </source>
</evidence>
<dbReference type="GO" id="GO:0007498">
    <property type="term" value="P:mesoderm development"/>
    <property type="evidence" value="ECO:0007669"/>
    <property type="project" value="UniProtKB-ARBA"/>
</dbReference>
<dbReference type="Pfam" id="PF08758">
    <property type="entry name" value="Cadherin_pro"/>
    <property type="match status" value="1"/>
</dbReference>
<protein>
    <recommendedName>
        <fullName evidence="4">Cadherin-13</fullName>
    </recommendedName>
</protein>
<evidence type="ECO:0000256" key="14">
    <source>
        <dbReference type="ARBA" id="ARBA00023136"/>
    </source>
</evidence>
<dbReference type="InterPro" id="IPR039808">
    <property type="entry name" value="Cadherin"/>
</dbReference>
<dbReference type="FunFam" id="2.60.40.60:FF:000019">
    <property type="entry name" value="Cadherin 2"/>
    <property type="match status" value="1"/>
</dbReference>
<evidence type="ECO:0000256" key="8">
    <source>
        <dbReference type="ARBA" id="ARBA00022685"/>
    </source>
</evidence>
<dbReference type="GO" id="GO:0000902">
    <property type="term" value="P:cell morphogenesis"/>
    <property type="evidence" value="ECO:0007669"/>
    <property type="project" value="TreeGrafter"/>
</dbReference>
<evidence type="ECO:0000256" key="6">
    <source>
        <dbReference type="ARBA" id="ARBA00022490"/>
    </source>
</evidence>
<dbReference type="GeneTree" id="ENSGT00940000155218"/>
<comment type="subunit">
    <text evidence="3">By contrast to classical cadherins, homodimerization in trans is not mediated by cadherin EC1 domain strand-swapping, but instead through a homophilic adhesive interface which joins two elongated EC1-EC2 domains through a region near their Ca2+-binding sites to form a tetrahedral, X-like shape.</text>
</comment>
<keyword evidence="16" id="KW-0449">Lipoprotein</keyword>
<dbReference type="FunFam" id="2.60.40.60:FF:000011">
    <property type="entry name" value="Cadherin 1"/>
    <property type="match status" value="1"/>
</dbReference>
<evidence type="ECO:0000256" key="3">
    <source>
        <dbReference type="ARBA" id="ARBA00011555"/>
    </source>
</evidence>
<keyword evidence="11" id="KW-0677">Repeat</keyword>
<dbReference type="Ensembl" id="ENSGACT00000084233.1">
    <property type="protein sequence ID" value="ENSGACP00000056193.1"/>
    <property type="gene ID" value="ENSGACG00000029247.1"/>
</dbReference>
<dbReference type="FunFam" id="2.60.40.60:FF:000022">
    <property type="entry name" value="Cadherin 2"/>
    <property type="match status" value="1"/>
</dbReference>
<feature type="domain" description="Cadherin" evidence="19">
    <location>
        <begin position="218"/>
        <end position="290"/>
    </location>
</feature>
<evidence type="ECO:0000256" key="2">
    <source>
        <dbReference type="ARBA" id="ARBA00004609"/>
    </source>
</evidence>
<keyword evidence="14" id="KW-0472">Membrane</keyword>
<dbReference type="GO" id="GO:0042074">
    <property type="term" value="P:cell migration involved in gastrulation"/>
    <property type="evidence" value="ECO:0007669"/>
    <property type="project" value="UniProtKB-ARBA"/>
</dbReference>
<dbReference type="SUPFAM" id="SSF49313">
    <property type="entry name" value="Cadherin-like"/>
    <property type="match status" value="6"/>
</dbReference>
<evidence type="ECO:0000256" key="16">
    <source>
        <dbReference type="ARBA" id="ARBA00023288"/>
    </source>
</evidence>
<evidence type="ECO:0000256" key="15">
    <source>
        <dbReference type="ARBA" id="ARBA00023180"/>
    </source>
</evidence>
<dbReference type="InterPro" id="IPR014868">
    <property type="entry name" value="Cadherin_pro_dom"/>
</dbReference>
<reference evidence="20" key="3">
    <citation type="submission" date="2025-09" db="UniProtKB">
        <authorList>
            <consortium name="Ensembl"/>
        </authorList>
    </citation>
    <scope>IDENTIFICATION</scope>
</reference>
<dbReference type="GO" id="GO:0030010">
    <property type="term" value="P:establishment of cell polarity"/>
    <property type="evidence" value="ECO:0007669"/>
    <property type="project" value="UniProtKB-ARBA"/>
</dbReference>
<dbReference type="GO" id="GO:0034332">
    <property type="term" value="P:adherens junction organization"/>
    <property type="evidence" value="ECO:0007669"/>
    <property type="project" value="UniProtKB-ARBA"/>
</dbReference>
<name>A0AAQ4R0S8_GASAC</name>
<reference evidence="20" key="2">
    <citation type="submission" date="2025-08" db="UniProtKB">
        <authorList>
            <consortium name="Ensembl"/>
        </authorList>
    </citation>
    <scope>IDENTIFICATION</scope>
</reference>
<keyword evidence="7" id="KW-0336">GPI-anchor</keyword>
<dbReference type="SMART" id="SM01055">
    <property type="entry name" value="Cadherin_pro"/>
    <property type="match status" value="1"/>
</dbReference>
<dbReference type="GO" id="GO:0005737">
    <property type="term" value="C:cytoplasm"/>
    <property type="evidence" value="ECO:0007669"/>
    <property type="project" value="UniProtKB-SubCell"/>
</dbReference>
<dbReference type="GO" id="GO:0001841">
    <property type="term" value="P:neural tube formation"/>
    <property type="evidence" value="ECO:0007669"/>
    <property type="project" value="UniProtKB-ARBA"/>
</dbReference>
<dbReference type="GO" id="GO:0007156">
    <property type="term" value="P:homophilic cell adhesion via plasma membrane adhesion molecules"/>
    <property type="evidence" value="ECO:0007669"/>
    <property type="project" value="InterPro"/>
</dbReference>
<dbReference type="GO" id="GO:0005912">
    <property type="term" value="C:adherens junction"/>
    <property type="evidence" value="ECO:0007669"/>
    <property type="project" value="TreeGrafter"/>
</dbReference>
<dbReference type="InterPro" id="IPR020894">
    <property type="entry name" value="Cadherin_CS"/>
</dbReference>
<dbReference type="GO" id="GO:0098552">
    <property type="term" value="C:side of membrane"/>
    <property type="evidence" value="ECO:0007669"/>
    <property type="project" value="UniProtKB-KW"/>
</dbReference>
<evidence type="ECO:0000256" key="1">
    <source>
        <dbReference type="ARBA" id="ARBA00004496"/>
    </source>
</evidence>
<evidence type="ECO:0000256" key="4">
    <source>
        <dbReference type="ARBA" id="ARBA00018949"/>
    </source>
</evidence>
<dbReference type="InterPro" id="IPR015919">
    <property type="entry name" value="Cadherin-like_sf"/>
</dbReference>
<dbReference type="GO" id="GO:0008013">
    <property type="term" value="F:beta-catenin binding"/>
    <property type="evidence" value="ECO:0007669"/>
    <property type="project" value="TreeGrafter"/>
</dbReference>
<evidence type="ECO:0000256" key="5">
    <source>
        <dbReference type="ARBA" id="ARBA00022475"/>
    </source>
</evidence>
<dbReference type="PANTHER" id="PTHR24027">
    <property type="entry name" value="CADHERIN-23"/>
    <property type="match status" value="1"/>
</dbReference>
<evidence type="ECO:0000256" key="18">
    <source>
        <dbReference type="PROSITE-ProRule" id="PRU00043"/>
    </source>
</evidence>
<evidence type="ECO:0000256" key="10">
    <source>
        <dbReference type="ARBA" id="ARBA00022729"/>
    </source>
</evidence>
<dbReference type="PROSITE" id="PS50268">
    <property type="entry name" value="CADHERIN_2"/>
    <property type="match status" value="5"/>
</dbReference>
<keyword evidence="15" id="KW-0325">Glycoprotein</keyword>
<dbReference type="PROSITE" id="PS00232">
    <property type="entry name" value="CADHERIN_1"/>
    <property type="match status" value="2"/>
</dbReference>
<keyword evidence="8" id="KW-0165">Cleavage on pair of basic residues</keyword>
<accession>A0AAQ4R0S8</accession>
<evidence type="ECO:0000313" key="20">
    <source>
        <dbReference type="Ensembl" id="ENSGACP00000056193.1"/>
    </source>
</evidence>
<comment type="function">
    <text evidence="17">Cadherins are calcium-dependent cell adhesion proteins. They preferentially interact with themselves in a homophilic manner in connecting cells; cadherins may thus contribute to the sorting of heterogeneous cell types. May act as a negative regulator of neural cell growth.</text>
</comment>
<reference evidence="20 21" key="1">
    <citation type="journal article" date="2021" name="G3 (Bethesda)">
        <title>Improved contiguity of the threespine stickleback genome using long-read sequencing.</title>
        <authorList>
            <person name="Nath S."/>
            <person name="Shaw D.E."/>
            <person name="White M.A."/>
        </authorList>
    </citation>
    <scope>NUCLEOTIDE SEQUENCE [LARGE SCALE GENOMIC DNA]</scope>
    <source>
        <strain evidence="20 21">Lake Benthic</strain>
    </source>
</reference>
<dbReference type="PANTHER" id="PTHR24027:SF80">
    <property type="entry name" value="CADHERIN-13"/>
    <property type="match status" value="1"/>
</dbReference>
<dbReference type="SMART" id="SM00112">
    <property type="entry name" value="CA"/>
    <property type="match status" value="5"/>
</dbReference>
<dbReference type="GO" id="GO:0045296">
    <property type="term" value="F:cadherin binding"/>
    <property type="evidence" value="ECO:0007669"/>
    <property type="project" value="TreeGrafter"/>
</dbReference>
<keyword evidence="9" id="KW-0479">Metal-binding</keyword>
<feature type="domain" description="Cadherin" evidence="19">
    <location>
        <begin position="523"/>
        <end position="630"/>
    </location>
</feature>
<dbReference type="GO" id="GO:0055113">
    <property type="term" value="P:epiboly involved in gastrulation with mouth forming second"/>
    <property type="evidence" value="ECO:0007669"/>
    <property type="project" value="UniProtKB-ARBA"/>
</dbReference>
<evidence type="ECO:0000259" key="19">
    <source>
        <dbReference type="PROSITE" id="PS50268"/>
    </source>
</evidence>
<keyword evidence="21" id="KW-1185">Reference proteome</keyword>
<evidence type="ECO:0000256" key="11">
    <source>
        <dbReference type="ARBA" id="ARBA00022737"/>
    </source>
</evidence>
<keyword evidence="6" id="KW-0963">Cytoplasm</keyword>
<sequence>EDRSHKHLLQLCANSLCTTGIKNVEEMLLTEKIQPPCRRCQVSLRIDLTRLLLCVLQVARVGGQEDGGREGCSPGFQVKRYQLAFTGSFQKGQALIQVEFDDCAGNEDVQFEVSDPSFFVDGDLNLVPRQDVLRSQPVLSIHGLSAHADDTAQVEVTGLPAQSPHTLRGVLGVGQTLPFRSKRALLIPPMIVTENQRAPFPRKIGKVISTERLGSHIFRLTGPGADQDPKGLFTIDIDTGEVSVSRSLDREAIDSYQLEVSTTDFAGNLVEGPALLLITVIDQNDNRPIFKEQSYTGEVLEGSPTGTTVMTMTALDADDPGTDNAALRYNIVRQSPDKPSPNMFYIDAERGDIVTVISNKLLDRETLPTTTYELEIVAKDMSGSEVGLTGTATATITITDKNDHAPEFTHTLFEARVFEGSTGVVVNLTVDDRDDPDTGAWRAIYSIIKGDPTLSFKIQTNPDNNEGMLSVSKPLDYEAKAPHTLLIKVENEDALVPDVGYGPSSTATVHIAVLDVNEGPVFFPDPLIVSRMENIPIGSFVASLNATDPDILQIQSIRYAVLRDPAGWLSVSPVTGTVNTSGSLDRESPYVHDNKYTAVFIATDNGDPPATGTGTLVIHLEDYNDNAPYVVPSIARVCEDAHDMNVAIVGGRDKDLAPNAAPFKIELGKQLGLDKTWKVTRVNSTHSQVMLLQPLKMANYQLPLLITDSGVPPLSNNTEIKVQVCVCKKNKMHCSSGPSHRASLLVLLATPLLVLLCKYRSNNRWTNCSRRCRIFWHPRLKHSLKLKPCVALLSVLSVVGKIDTDAQRQTVPGRRSVFGREAIHCTR</sequence>